<evidence type="ECO:0000313" key="3">
    <source>
        <dbReference type="Proteomes" id="UP000027866"/>
    </source>
</evidence>
<dbReference type="GO" id="GO:0004792">
    <property type="term" value="F:thiosulfate-cyanide sulfurtransferase activity"/>
    <property type="evidence" value="ECO:0007669"/>
    <property type="project" value="TreeGrafter"/>
</dbReference>
<keyword evidence="3" id="KW-1185">Reference proteome</keyword>
<evidence type="ECO:0000313" key="2">
    <source>
        <dbReference type="EMBL" id="KEO92333.1"/>
    </source>
</evidence>
<accession>A0A074MKD2</accession>
<sequence length="153" mass="15824">MRSVLFLPLVALAACAPSAEEGEGKRAPASPFGFELAAAQDGPATPVSPVIDLAPAELRERLGAGAVRLIDVRTDEEVARGMIPGAEHIALTDFDPAALDLSAEETVVIYCRSGRRSAKAAEMLAAHSGEPARHLEGGILAWQKAGGEVTAAD</sequence>
<dbReference type="RefSeq" id="WP_051698252.1">
    <property type="nucleotide sequence ID" value="NZ_CP017057.1"/>
</dbReference>
<name>A0A074MKD2_9SPHN</name>
<dbReference type="InterPro" id="IPR036873">
    <property type="entry name" value="Rhodanese-like_dom_sf"/>
</dbReference>
<dbReference type="OrthoDB" id="9789585at2"/>
<dbReference type="AlphaFoldDB" id="A0A074MKD2"/>
<proteinExistence type="predicted"/>
<dbReference type="PATRIC" id="fig|39960.10.peg.570"/>
<gene>
    <name evidence="2" type="ORF">EH32_00905</name>
</gene>
<dbReference type="SMART" id="SM00450">
    <property type="entry name" value="RHOD"/>
    <property type="match status" value="1"/>
</dbReference>
<dbReference type="CDD" id="cd00158">
    <property type="entry name" value="RHOD"/>
    <property type="match status" value="1"/>
</dbReference>
<dbReference type="EMBL" id="JMIX01000010">
    <property type="protein sequence ID" value="KEO92333.1"/>
    <property type="molecule type" value="Genomic_DNA"/>
</dbReference>
<dbReference type="KEGG" id="elq:Ga0102493_111488"/>
<dbReference type="PANTHER" id="PTHR44086">
    <property type="entry name" value="THIOSULFATE SULFURTRANSFERASE RDL2, MITOCHONDRIAL-RELATED"/>
    <property type="match status" value="1"/>
</dbReference>
<dbReference type="Proteomes" id="UP000027866">
    <property type="component" value="Unassembled WGS sequence"/>
</dbReference>
<reference evidence="2 3" key="1">
    <citation type="submission" date="2014-04" db="EMBL/GenBank/DDBJ databases">
        <title>A comprehensive comparison of genomes of Erythrobacter spp. Strains.</title>
        <authorList>
            <person name="Zheng Q."/>
        </authorList>
    </citation>
    <scope>NUCLEOTIDE SEQUENCE [LARGE SCALE GENOMIC DNA]</scope>
    <source>
        <strain evidence="2 3">DSM 8509</strain>
    </source>
</reference>
<dbReference type="InterPro" id="IPR001763">
    <property type="entry name" value="Rhodanese-like_dom"/>
</dbReference>
<dbReference type="SUPFAM" id="SSF52821">
    <property type="entry name" value="Rhodanese/Cell cycle control phosphatase"/>
    <property type="match status" value="1"/>
</dbReference>
<dbReference type="Gene3D" id="3.40.250.10">
    <property type="entry name" value="Rhodanese-like domain"/>
    <property type="match status" value="1"/>
</dbReference>
<dbReference type="Pfam" id="PF00581">
    <property type="entry name" value="Rhodanese"/>
    <property type="match status" value="1"/>
</dbReference>
<evidence type="ECO:0000259" key="1">
    <source>
        <dbReference type="PROSITE" id="PS50206"/>
    </source>
</evidence>
<comment type="caution">
    <text evidence="2">The sequence shown here is derived from an EMBL/GenBank/DDBJ whole genome shotgun (WGS) entry which is preliminary data.</text>
</comment>
<dbReference type="PROSITE" id="PS51257">
    <property type="entry name" value="PROKAR_LIPOPROTEIN"/>
    <property type="match status" value="1"/>
</dbReference>
<feature type="domain" description="Rhodanese" evidence="1">
    <location>
        <begin position="63"/>
        <end position="151"/>
    </location>
</feature>
<organism evidence="2 3">
    <name type="scientific">Erythrobacter litoralis</name>
    <dbReference type="NCBI Taxonomy" id="39960"/>
    <lineage>
        <taxon>Bacteria</taxon>
        <taxon>Pseudomonadati</taxon>
        <taxon>Pseudomonadota</taxon>
        <taxon>Alphaproteobacteria</taxon>
        <taxon>Sphingomonadales</taxon>
        <taxon>Erythrobacteraceae</taxon>
        <taxon>Erythrobacter/Porphyrobacter group</taxon>
        <taxon>Erythrobacter</taxon>
    </lineage>
</organism>
<protein>
    <submittedName>
        <fullName evidence="2">Rhodanese</fullName>
    </submittedName>
</protein>
<dbReference type="PANTHER" id="PTHR44086:SF10">
    <property type="entry name" value="THIOSULFATE SULFURTRANSFERASE_RHODANESE-LIKE DOMAIN-CONTAINING PROTEIN 3"/>
    <property type="match status" value="1"/>
</dbReference>
<dbReference type="PROSITE" id="PS50206">
    <property type="entry name" value="RHODANESE_3"/>
    <property type="match status" value="1"/>
</dbReference>